<protein>
    <submittedName>
        <fullName evidence="1">Uncharacterized protein</fullName>
    </submittedName>
</protein>
<dbReference type="AlphaFoldDB" id="A0A169QK47"/>
<organism evidence="1 2">
    <name type="scientific">Methylorubrum populi</name>
    <dbReference type="NCBI Taxonomy" id="223967"/>
    <lineage>
        <taxon>Bacteria</taxon>
        <taxon>Pseudomonadati</taxon>
        <taxon>Pseudomonadota</taxon>
        <taxon>Alphaproteobacteria</taxon>
        <taxon>Hyphomicrobiales</taxon>
        <taxon>Methylobacteriaceae</taxon>
        <taxon>Methylorubrum</taxon>
    </lineage>
</organism>
<reference evidence="1 2" key="1">
    <citation type="journal article" date="2016" name="Genome Announc.">
        <title>Complete Genome Sequence of Methylobacterium populi P-1M, Isolated from Pink-Pigmented Household Biofilm.</title>
        <authorList>
            <person name="Morohoshi T."/>
            <person name="Ikeda T."/>
        </authorList>
    </citation>
    <scope>NUCLEOTIDE SEQUENCE [LARGE SCALE GENOMIC DNA]</scope>
    <source>
        <strain evidence="1 2">P-1M</strain>
    </source>
</reference>
<dbReference type="Proteomes" id="UP000218288">
    <property type="component" value="Chromosome"/>
</dbReference>
<evidence type="ECO:0000313" key="1">
    <source>
        <dbReference type="EMBL" id="BAU89026.1"/>
    </source>
</evidence>
<evidence type="ECO:0000313" key="2">
    <source>
        <dbReference type="Proteomes" id="UP000218288"/>
    </source>
</evidence>
<dbReference type="EMBL" id="AP014809">
    <property type="protein sequence ID" value="BAU89026.1"/>
    <property type="molecule type" value="Genomic_DNA"/>
</dbReference>
<dbReference type="OrthoDB" id="8428384at2"/>
<gene>
    <name evidence="1" type="ORF">MPPM_0421</name>
</gene>
<dbReference type="RefSeq" id="WP_157914078.1">
    <property type="nucleotide sequence ID" value="NZ_AP014809.1"/>
</dbReference>
<name>A0A169QK47_9HYPH</name>
<accession>A0A169QK47</accession>
<proteinExistence type="predicted"/>
<sequence length="755" mass="79997">MQTLRDFPFFVLCGSTQDDYVHLPAFGRFERIEWPMFSRGDFTRPPRYIGLLDLDGPPPLAHLEADVWAVVRIDRDDPCEQETREDGSVVPGVVRFASGFVLFRGPKRIALSIFSACNAGMPLKTPLSALQDDSGVAFAGDYGAAIAGDEGFARAGAYGIAQAGVPEQWASLDLHGRPKWDGYNSFGLALAGVDGSAFCGTEGLAVAESRGRVRAAGLGVAIGRGTLGERCVVETGYKGVAISQAANGYLTAGKGSVAVATGSSRWFEIGHGGIGVSRRHVEVLDIGDEAVVIAPELGEETLLRLGRDATLICRQQSFPLRSGVVRVFTTCGGELQPGVYAHSKGCLEMRFAEELKPHFVLFEESLEEPEESAPTAPAPAFPSGVLWWEAAHSHDPKADIVAEPMLREQIIVLCSNIPAAELEAGRQEGKEWLGALWGRGELPVSDGAPCCLVRVEGEHTPAQQRGGPIGFRRGAALYRGTLRGAVAALRALGEDTVLDGSIALAGHGGVARVPSRMQSMPLPPAHPEDTHERSYFTPYDVLRGDRAIGRNPTLAIAGDEGFAICDGEAHAGRRGVACVSGLGVARAGFLGIALCENGRAIAGDFGISMCRLVKGLGDESYPIRGGQAVAGLFGIAFADLPGSDVIASDYGIAILRDAGRARTGSFGVAIGIGSDQADVQGGADAVVVSREGRVSGGEGALLVVWDAGTKRWIHAMVGRDGIERGVAYVARNGRFEPWTSTIVTEVRRKRRRWLH</sequence>